<dbReference type="EMBL" id="JYIK01001008">
    <property type="protein sequence ID" value="KWX08133.1"/>
    <property type="molecule type" value="Genomic_DNA"/>
</dbReference>
<comment type="caution">
    <text evidence="2">The sequence shown here is derived from an EMBL/GenBank/DDBJ whole genome shotgun (WGS) entry which is preliminary data.</text>
</comment>
<dbReference type="Proteomes" id="UP000070598">
    <property type="component" value="Unassembled WGS sequence"/>
</dbReference>
<name>A0A132NDF4_9ACTN</name>
<dbReference type="EMBL" id="JYIJ01000010">
    <property type="protein sequence ID" value="KWX05677.1"/>
    <property type="molecule type" value="Genomic_DNA"/>
</dbReference>
<reference evidence="3" key="2">
    <citation type="submission" date="2015-02" db="EMBL/GenBank/DDBJ databases">
        <title>Physiological reanalysis, assessment of diazotrophy, and genome sequences of multiple isolates of Streptomyces thermoautotrophicus.</title>
        <authorList>
            <person name="MacKellar D.C."/>
            <person name="Lieber L."/>
            <person name="Norman J."/>
            <person name="Bolger A."/>
            <person name="Tobin C."/>
            <person name="Murray J.W."/>
            <person name="Friesen M."/>
            <person name="Prell J."/>
        </authorList>
    </citation>
    <scope>NUCLEOTIDE SEQUENCE [LARGE SCALE GENOMIC DNA]</scope>
    <source>
        <strain evidence="3">UBT1</strain>
    </source>
</reference>
<organism evidence="2 3">
    <name type="scientific">Carbonactinospora thermoautotrophica</name>
    <dbReference type="NCBI Taxonomy" id="1469144"/>
    <lineage>
        <taxon>Bacteria</taxon>
        <taxon>Bacillati</taxon>
        <taxon>Actinomycetota</taxon>
        <taxon>Actinomycetes</taxon>
        <taxon>Kitasatosporales</taxon>
        <taxon>Carbonactinosporaceae</taxon>
        <taxon>Carbonactinospora</taxon>
    </lineage>
</organism>
<dbReference type="Proteomes" id="UP000070659">
    <property type="component" value="Unassembled WGS sequence"/>
</dbReference>
<sequence>MISHADEPDSVSSPMSWVAGGGERRVERLRFQRHLPTNGTWVSACSPPLFASPSVWACRRAETRGSPHRRRDLPHGWAVEPGKARGIRIW</sequence>
<proteinExistence type="predicted"/>
<dbReference type="AlphaFoldDB" id="A0A132NDF4"/>
<accession>A0A132NDF4</accession>
<protein>
    <submittedName>
        <fullName evidence="2">Uncharacterized protein</fullName>
    </submittedName>
</protein>
<evidence type="ECO:0000313" key="4">
    <source>
        <dbReference type="Proteomes" id="UP000070659"/>
    </source>
</evidence>
<reference evidence="2 4" key="1">
    <citation type="submission" date="2015-02" db="EMBL/GenBank/DDBJ databases">
        <title>Physiological reanalysis, assessment of diazotrophy, and genome sequences of multiple isolates of Streptomyces thermoautotrophicus.</title>
        <authorList>
            <person name="MacKellar D.C."/>
            <person name="Lieber L."/>
            <person name="Norman J."/>
            <person name="Bolger A."/>
            <person name="Tobin C."/>
            <person name="Murray J.W."/>
            <person name="Prell J."/>
        </authorList>
    </citation>
    <scope>NUCLEOTIDE SEQUENCE [LARGE SCALE GENOMIC DNA]</scope>
    <source>
        <strain evidence="2 4">UBT1</strain>
    </source>
</reference>
<dbReference type="PATRIC" id="fig|1469144.8.peg.1392"/>
<evidence type="ECO:0000313" key="2">
    <source>
        <dbReference type="EMBL" id="KWX08133.1"/>
    </source>
</evidence>
<evidence type="ECO:0000313" key="3">
    <source>
        <dbReference type="Proteomes" id="UP000070598"/>
    </source>
</evidence>
<gene>
    <name evidence="1" type="ORF">TH66_01070</name>
    <name evidence="2" type="ORF">TR74_16340</name>
</gene>
<evidence type="ECO:0000313" key="1">
    <source>
        <dbReference type="EMBL" id="KWX05677.1"/>
    </source>
</evidence>